<reference evidence="2" key="1">
    <citation type="submission" date="2018-02" db="EMBL/GenBank/DDBJ databases">
        <authorList>
            <person name="Hausmann B."/>
        </authorList>
    </citation>
    <scope>NUCLEOTIDE SEQUENCE [LARGE SCALE GENOMIC DNA]</scope>
    <source>
        <strain evidence="2">Peat soil MAG SbF1</strain>
    </source>
</reference>
<dbReference type="Gene3D" id="2.160.20.60">
    <property type="entry name" value="Glutamate synthase, alpha subunit, C-terminal domain"/>
    <property type="match status" value="1"/>
</dbReference>
<dbReference type="GO" id="GO:0018493">
    <property type="term" value="F:formylmethanofuran dehydrogenase activity"/>
    <property type="evidence" value="ECO:0007669"/>
    <property type="project" value="InterPro"/>
</dbReference>
<protein>
    <submittedName>
        <fullName evidence="1">Formyltransferase/hydrolase complex Fhc, subunit C</fullName>
    </submittedName>
</protein>
<dbReference type="GO" id="GO:0046914">
    <property type="term" value="F:transition metal ion binding"/>
    <property type="evidence" value="ECO:0007669"/>
    <property type="project" value="InterPro"/>
</dbReference>
<keyword evidence="1" id="KW-0378">Hydrolase</keyword>
<evidence type="ECO:0000313" key="1">
    <source>
        <dbReference type="EMBL" id="SPF46402.1"/>
    </source>
</evidence>
<dbReference type="PANTHER" id="PTHR39673:SF5">
    <property type="entry name" value="TUNGSTEN-CONTAINING FORMYLMETHANOFURAN DEHYDROGENASE 2 SUBUNIT C"/>
    <property type="match status" value="1"/>
</dbReference>
<evidence type="ECO:0000313" key="2">
    <source>
        <dbReference type="Proteomes" id="UP000238916"/>
    </source>
</evidence>
<dbReference type="InterPro" id="IPR017550">
    <property type="entry name" value="Formylmethanofuran_DH_suC"/>
</dbReference>
<dbReference type="Proteomes" id="UP000238916">
    <property type="component" value="Unassembled WGS sequence"/>
</dbReference>
<proteinExistence type="predicted"/>
<dbReference type="GO" id="GO:0016787">
    <property type="term" value="F:hydrolase activity"/>
    <property type="evidence" value="ECO:0007669"/>
    <property type="project" value="UniProtKB-KW"/>
</dbReference>
<keyword evidence="1" id="KW-0808">Transferase</keyword>
<dbReference type="EMBL" id="OMOF01000289">
    <property type="protein sequence ID" value="SPF46402.1"/>
    <property type="molecule type" value="Genomic_DNA"/>
</dbReference>
<dbReference type="GO" id="GO:0016740">
    <property type="term" value="F:transferase activity"/>
    <property type="evidence" value="ECO:0007669"/>
    <property type="project" value="UniProtKB-KW"/>
</dbReference>
<dbReference type="AlphaFoldDB" id="A0A2U3L3D3"/>
<dbReference type="InterPro" id="IPR036485">
    <property type="entry name" value="Glu_synth_asu_C_sf"/>
</dbReference>
<dbReference type="NCBIfam" id="TIGR03122">
    <property type="entry name" value="one_C_dehyd_C"/>
    <property type="match status" value="1"/>
</dbReference>
<accession>A0A2U3L3D3</accession>
<name>A0A2U3L3D3_9FIRM</name>
<sequence>MFDDRRYLMQTPLTLVTLLLKKVPSFPVEAESINPENVTGKDVEEIKSLPLWCGNAQEVVGDYFDVEIELDHENSEQPAQLVLKGDLSRFKRLGQAMGAGEMIVWGSVGFHAGALMRGGTLEIKGNAGDWLGAHMEDGLIKVEGSAGDFVGAAYRGKNKGMTGGTILITGNAGQMLGARMRRGLIAIGGDCGDMPGFGMLAGTVLVRGRAGIRAGAKMVRGTVILLQPQVLLPTFYYNCTCRLTTWSLMYKHLNQAGFFLPAPYQDLLFRRYSGDANEGGRGEILICHCS</sequence>
<dbReference type="SUPFAM" id="SSF69336">
    <property type="entry name" value="Alpha subunit of glutamate synthase, C-terminal domain"/>
    <property type="match status" value="1"/>
</dbReference>
<organism evidence="1 2">
    <name type="scientific">Candidatus Desulfosporosinus infrequens</name>
    <dbReference type="NCBI Taxonomy" id="2043169"/>
    <lineage>
        <taxon>Bacteria</taxon>
        <taxon>Bacillati</taxon>
        <taxon>Bacillota</taxon>
        <taxon>Clostridia</taxon>
        <taxon>Eubacteriales</taxon>
        <taxon>Desulfitobacteriaceae</taxon>
        <taxon>Desulfosporosinus</taxon>
    </lineage>
</organism>
<dbReference type="PANTHER" id="PTHR39673">
    <property type="entry name" value="TUNGSTEN FORMYLMETHANOFURAN DEHYDROGENASE, SUBUNIT C (FWDC)"/>
    <property type="match status" value="1"/>
</dbReference>
<dbReference type="GO" id="GO:0015948">
    <property type="term" value="P:methanogenesis"/>
    <property type="evidence" value="ECO:0007669"/>
    <property type="project" value="InterPro"/>
</dbReference>
<gene>
    <name evidence="1" type="primary">fhcC</name>
    <name evidence="1" type="ORF">SBF1_3590001</name>
</gene>